<reference evidence="2 3" key="1">
    <citation type="submission" date="2020-05" db="EMBL/GenBank/DDBJ databases">
        <title>Parvularcula mediterraneae sp. nov., isolated from polypropylene straw from shallow seawater of the seashore of Laganas in Zakynthos island, Greece.</title>
        <authorList>
            <person name="Szabo I."/>
            <person name="Al-Omari J."/>
            <person name="Rado J."/>
            <person name="Szerdahelyi G.S."/>
        </authorList>
    </citation>
    <scope>NUCLEOTIDE SEQUENCE [LARGE SCALE GENOMIC DNA]</scope>
    <source>
        <strain evidence="2 3">ZS-1/3</strain>
    </source>
</reference>
<proteinExistence type="predicted"/>
<dbReference type="InterPro" id="IPR036986">
    <property type="entry name" value="S4_RNA-bd_sf"/>
</dbReference>
<dbReference type="PROSITE" id="PS50889">
    <property type="entry name" value="S4"/>
    <property type="match status" value="1"/>
</dbReference>
<dbReference type="EMBL" id="JABFCX010000002">
    <property type="protein sequence ID" value="NNU15153.1"/>
    <property type="molecule type" value="Genomic_DNA"/>
</dbReference>
<protein>
    <submittedName>
        <fullName evidence="2">RNA-binding S4 domain-containing protein</fullName>
    </submittedName>
</protein>
<keyword evidence="3" id="KW-1185">Reference proteome</keyword>
<organism evidence="2 3">
    <name type="scientific">Parvularcula mediterranea</name>
    <dbReference type="NCBI Taxonomy" id="2732508"/>
    <lineage>
        <taxon>Bacteria</taxon>
        <taxon>Pseudomonadati</taxon>
        <taxon>Pseudomonadota</taxon>
        <taxon>Alphaproteobacteria</taxon>
        <taxon>Parvularculales</taxon>
        <taxon>Parvularculaceae</taxon>
        <taxon>Parvularcula</taxon>
    </lineage>
</organism>
<comment type="caution">
    <text evidence="2">The sequence shown here is derived from an EMBL/GenBank/DDBJ whole genome shotgun (WGS) entry which is preliminary data.</text>
</comment>
<sequence length="98" mass="11166">MSEEFCRLDKWLWAVRIFKTRSLAAEIIAKKSPRITRDGQTLRTGKPGFKLRLGDQVTVMRARQLFVLEVLALPEKRLSASEAQACYNDLTPKEDADA</sequence>
<dbReference type="SUPFAM" id="SSF55174">
    <property type="entry name" value="Alpha-L RNA-binding motif"/>
    <property type="match status" value="1"/>
</dbReference>
<name>A0A7Y3RJE1_9PROT</name>
<keyword evidence="1" id="KW-0694">RNA-binding</keyword>
<accession>A0A7Y3RJE1</accession>
<dbReference type="RefSeq" id="WP_173196401.1">
    <property type="nucleotide sequence ID" value="NZ_JABFCX010000002.1"/>
</dbReference>
<dbReference type="AlphaFoldDB" id="A0A7Y3RJE1"/>
<dbReference type="Proteomes" id="UP000536835">
    <property type="component" value="Unassembled WGS sequence"/>
</dbReference>
<evidence type="ECO:0000313" key="2">
    <source>
        <dbReference type="EMBL" id="NNU15153.1"/>
    </source>
</evidence>
<gene>
    <name evidence="2" type="ORF">HK107_02290</name>
</gene>
<dbReference type="GO" id="GO:0003723">
    <property type="term" value="F:RNA binding"/>
    <property type="evidence" value="ECO:0007669"/>
    <property type="project" value="UniProtKB-KW"/>
</dbReference>
<evidence type="ECO:0000313" key="3">
    <source>
        <dbReference type="Proteomes" id="UP000536835"/>
    </source>
</evidence>
<dbReference type="Gene3D" id="3.10.290.10">
    <property type="entry name" value="RNA-binding S4 domain"/>
    <property type="match status" value="1"/>
</dbReference>
<evidence type="ECO:0000256" key="1">
    <source>
        <dbReference type="PROSITE-ProRule" id="PRU00182"/>
    </source>
</evidence>
<dbReference type="CDD" id="cd00165">
    <property type="entry name" value="S4"/>
    <property type="match status" value="1"/>
</dbReference>